<evidence type="ECO:0000256" key="4">
    <source>
        <dbReference type="ARBA" id="ARBA00071664"/>
    </source>
</evidence>
<dbReference type="GO" id="GO:0006412">
    <property type="term" value="P:translation"/>
    <property type="evidence" value="ECO:0007669"/>
    <property type="project" value="UniProtKB-UniRule"/>
</dbReference>
<comment type="caution">
    <text evidence="7">The sequence shown here is derived from an EMBL/GenBank/DDBJ whole genome shotgun (WGS) entry which is preliminary data.</text>
</comment>
<name>A0A2S9XW98_9BACT</name>
<keyword evidence="2 5" id="KW-0689">Ribosomal protein</keyword>
<gene>
    <name evidence="5 7" type="primary">rpmI</name>
    <name evidence="7" type="ORF">ENSA5_34970</name>
</gene>
<dbReference type="PANTHER" id="PTHR33343">
    <property type="entry name" value="54S RIBOSOMAL PROTEIN BL35M"/>
    <property type="match status" value="1"/>
</dbReference>
<dbReference type="Gene3D" id="4.10.410.60">
    <property type="match status" value="1"/>
</dbReference>
<evidence type="ECO:0000256" key="5">
    <source>
        <dbReference type="HAMAP-Rule" id="MF_00514"/>
    </source>
</evidence>
<dbReference type="Proteomes" id="UP000237968">
    <property type="component" value="Unassembled WGS sequence"/>
</dbReference>
<dbReference type="SUPFAM" id="SSF143034">
    <property type="entry name" value="L35p-like"/>
    <property type="match status" value="1"/>
</dbReference>
<dbReference type="InterPro" id="IPR037229">
    <property type="entry name" value="Ribosomal_bL35_sf"/>
</dbReference>
<keyword evidence="8" id="KW-1185">Reference proteome</keyword>
<dbReference type="RefSeq" id="WP_106392843.1">
    <property type="nucleotide sequence ID" value="NZ_PVNK01000162.1"/>
</dbReference>
<dbReference type="PRINTS" id="PR00064">
    <property type="entry name" value="RIBOSOMALL35"/>
</dbReference>
<dbReference type="PROSITE" id="PS00936">
    <property type="entry name" value="RIBOSOMAL_L35"/>
    <property type="match status" value="1"/>
</dbReference>
<evidence type="ECO:0000313" key="8">
    <source>
        <dbReference type="Proteomes" id="UP000237968"/>
    </source>
</evidence>
<dbReference type="InterPro" id="IPR021137">
    <property type="entry name" value="Ribosomal_bL35-like"/>
</dbReference>
<dbReference type="InterPro" id="IPR018265">
    <property type="entry name" value="Ribosomal_bL35_CS"/>
</dbReference>
<dbReference type="InterPro" id="IPR001706">
    <property type="entry name" value="Ribosomal_bL35"/>
</dbReference>
<evidence type="ECO:0000256" key="2">
    <source>
        <dbReference type="ARBA" id="ARBA00022980"/>
    </source>
</evidence>
<evidence type="ECO:0000256" key="3">
    <source>
        <dbReference type="ARBA" id="ARBA00023274"/>
    </source>
</evidence>
<comment type="similarity">
    <text evidence="1 5 6">Belongs to the bacterial ribosomal protein bL35 family.</text>
</comment>
<keyword evidence="3 5" id="KW-0687">Ribonucleoprotein</keyword>
<dbReference type="FunFam" id="4.10.410.60:FF:000001">
    <property type="entry name" value="50S ribosomal protein L35"/>
    <property type="match status" value="1"/>
</dbReference>
<evidence type="ECO:0000256" key="1">
    <source>
        <dbReference type="ARBA" id="ARBA00006598"/>
    </source>
</evidence>
<dbReference type="Pfam" id="PF01632">
    <property type="entry name" value="Ribosomal_L35p"/>
    <property type="match status" value="1"/>
</dbReference>
<evidence type="ECO:0000256" key="6">
    <source>
        <dbReference type="RuleBase" id="RU000568"/>
    </source>
</evidence>
<protein>
    <recommendedName>
        <fullName evidence="4 5">Large ribosomal subunit protein bL35</fullName>
    </recommendedName>
</protein>
<proteinExistence type="inferred from homology"/>
<reference evidence="7 8" key="1">
    <citation type="submission" date="2018-03" db="EMBL/GenBank/DDBJ databases">
        <title>Draft Genome Sequences of the Obligatory Marine Myxobacteria Enhygromyxa salina SWB005.</title>
        <authorList>
            <person name="Poehlein A."/>
            <person name="Moghaddam J.A."/>
            <person name="Harms H."/>
            <person name="Alanjari M."/>
            <person name="Koenig G.M."/>
            <person name="Daniel R."/>
            <person name="Schaeberle T.F."/>
        </authorList>
    </citation>
    <scope>NUCLEOTIDE SEQUENCE [LARGE SCALE GENOMIC DNA]</scope>
    <source>
        <strain evidence="7 8">SWB005</strain>
    </source>
</reference>
<dbReference type="GO" id="GO:0022625">
    <property type="term" value="C:cytosolic large ribosomal subunit"/>
    <property type="evidence" value="ECO:0007669"/>
    <property type="project" value="TreeGrafter"/>
</dbReference>
<sequence>MPKMKSHSGAKKRFRFTATGKVKRKHSHKNHILTKKSPKRIRKLRGTAIASKPDEVRVHQLLPYGAK</sequence>
<dbReference type="HAMAP" id="MF_00514">
    <property type="entry name" value="Ribosomal_bL35"/>
    <property type="match status" value="1"/>
</dbReference>
<dbReference type="GO" id="GO:0003735">
    <property type="term" value="F:structural constituent of ribosome"/>
    <property type="evidence" value="ECO:0007669"/>
    <property type="project" value="InterPro"/>
</dbReference>
<dbReference type="AlphaFoldDB" id="A0A2S9XW98"/>
<accession>A0A2S9XW98</accession>
<dbReference type="OrthoDB" id="9804851at2"/>
<dbReference type="PANTHER" id="PTHR33343:SF1">
    <property type="entry name" value="LARGE RIBOSOMAL SUBUNIT PROTEIN BL35M"/>
    <property type="match status" value="1"/>
</dbReference>
<evidence type="ECO:0000313" key="7">
    <source>
        <dbReference type="EMBL" id="PRP97113.1"/>
    </source>
</evidence>
<dbReference type="NCBIfam" id="TIGR00001">
    <property type="entry name" value="rpmI_bact"/>
    <property type="match status" value="1"/>
</dbReference>
<organism evidence="7 8">
    <name type="scientific">Enhygromyxa salina</name>
    <dbReference type="NCBI Taxonomy" id="215803"/>
    <lineage>
        <taxon>Bacteria</taxon>
        <taxon>Pseudomonadati</taxon>
        <taxon>Myxococcota</taxon>
        <taxon>Polyangia</taxon>
        <taxon>Nannocystales</taxon>
        <taxon>Nannocystaceae</taxon>
        <taxon>Enhygromyxa</taxon>
    </lineage>
</organism>
<dbReference type="EMBL" id="PVNK01000162">
    <property type="protein sequence ID" value="PRP97113.1"/>
    <property type="molecule type" value="Genomic_DNA"/>
</dbReference>